<keyword evidence="1" id="KW-0004">4Fe-4S</keyword>
<comment type="caution">
    <text evidence="3">The sequence shown here is derived from an EMBL/GenBank/DDBJ whole genome shotgun (WGS) entry which is preliminary data.</text>
</comment>
<dbReference type="RefSeq" id="WP_185178033.1">
    <property type="nucleotide sequence ID" value="NZ_CBCSEP010000003.1"/>
</dbReference>
<evidence type="ECO:0000313" key="4">
    <source>
        <dbReference type="Proteomes" id="UP000574133"/>
    </source>
</evidence>
<keyword evidence="1" id="KW-0408">Iron</keyword>
<accession>A0A841TBZ0</accession>
<name>A0A841TBZ0_9BACL</name>
<dbReference type="EMBL" id="JACJVN010000021">
    <property type="protein sequence ID" value="MBB6676750.1"/>
    <property type="molecule type" value="Genomic_DNA"/>
</dbReference>
<dbReference type="GO" id="GO:0051539">
    <property type="term" value="F:4 iron, 4 sulfur cluster binding"/>
    <property type="evidence" value="ECO:0007669"/>
    <property type="project" value="UniProtKB-KW"/>
</dbReference>
<proteinExistence type="predicted"/>
<evidence type="ECO:0000313" key="3">
    <source>
        <dbReference type="EMBL" id="MBB6676750.1"/>
    </source>
</evidence>
<evidence type="ECO:0000256" key="2">
    <source>
        <dbReference type="SAM" id="MobiDB-lite"/>
    </source>
</evidence>
<feature type="region of interest" description="Disordered" evidence="2">
    <location>
        <begin position="300"/>
        <end position="326"/>
    </location>
</feature>
<evidence type="ECO:0000256" key="1">
    <source>
        <dbReference type="ARBA" id="ARBA00022485"/>
    </source>
</evidence>
<dbReference type="InterPro" id="IPR003739">
    <property type="entry name" value="Lys_aminomutase/Glu_NH3_mut"/>
</dbReference>
<gene>
    <name evidence="3" type="ORF">H4Q31_05330</name>
</gene>
<dbReference type="PANTHER" id="PTHR30538">
    <property type="entry name" value="LYSINE 2,3-AMINOMUTASE-RELATED"/>
    <property type="match status" value="1"/>
</dbReference>
<protein>
    <recommendedName>
        <fullName evidence="5">Radical SAM protein</fullName>
    </recommendedName>
</protein>
<evidence type="ECO:0008006" key="5">
    <source>
        <dbReference type="Google" id="ProtNLM"/>
    </source>
</evidence>
<reference evidence="3 4" key="1">
    <citation type="submission" date="2020-08" db="EMBL/GenBank/DDBJ databases">
        <title>Cohnella phylogeny.</title>
        <authorList>
            <person name="Dunlap C."/>
        </authorList>
    </citation>
    <scope>NUCLEOTIDE SEQUENCE [LARGE SCALE GENOMIC DNA]</scope>
    <source>
        <strain evidence="3 4">DSM 103658</strain>
    </source>
</reference>
<feature type="compositionally biased region" description="Basic and acidic residues" evidence="2">
    <location>
        <begin position="300"/>
        <end position="309"/>
    </location>
</feature>
<sequence length="326" mass="35759">MSLPHDYLDNNAEADALGPVMGMIGPLSMAESESDANTAPRAEASIKHLHVNRSTLILPDRLIADDSEAMRYLAGHEEISHVLLAGSDSLDLPIGRLREVMELLAAVEHIRMIRLCSRIPALQPERIIGNGELLDLLSAQSNPNRSLHLMMQFHRPEEVNNRAAEAFRALSAAGVGLVGEVPFLPGSDADPDAIVDLLERLTRANVIPYQFVLHQPAEGSGQPRLTLEEAYRLAETVKSRISGPARRARLTMKHSSGYVEILAIENGKAYVKGHLSNRDANGRFMILDCPAEASSFEELKGYEPSERTGKSPSDTTYLKVPYEIPD</sequence>
<dbReference type="Gene3D" id="3.20.20.70">
    <property type="entry name" value="Aldolase class I"/>
    <property type="match status" value="1"/>
</dbReference>
<keyword evidence="1" id="KW-0479">Metal-binding</keyword>
<organism evidence="3 4">
    <name type="scientific">Cohnella lubricantis</name>
    <dbReference type="NCBI Taxonomy" id="2163172"/>
    <lineage>
        <taxon>Bacteria</taxon>
        <taxon>Bacillati</taxon>
        <taxon>Bacillota</taxon>
        <taxon>Bacilli</taxon>
        <taxon>Bacillales</taxon>
        <taxon>Paenibacillaceae</taxon>
        <taxon>Cohnella</taxon>
    </lineage>
</organism>
<dbReference type="PANTHER" id="PTHR30538:SF0">
    <property type="entry name" value="L-LYSINE 2,3-AMINOMUTASE AQ_1632-RELATED"/>
    <property type="match status" value="1"/>
</dbReference>
<keyword evidence="4" id="KW-1185">Reference proteome</keyword>
<dbReference type="AlphaFoldDB" id="A0A841TBZ0"/>
<dbReference type="Proteomes" id="UP000574133">
    <property type="component" value="Unassembled WGS sequence"/>
</dbReference>
<keyword evidence="1" id="KW-0411">Iron-sulfur</keyword>
<dbReference type="InterPro" id="IPR013785">
    <property type="entry name" value="Aldolase_TIM"/>
</dbReference>